<gene>
    <name evidence="1" type="ORF">ADZ36_14650</name>
</gene>
<protein>
    <submittedName>
        <fullName evidence="1">Lipoprotein</fullName>
    </submittedName>
</protein>
<sequence>MRAPAPTALLLTAALLAGLAGLTACGGGDDGSAAPTAPPDIAATPRDQVREGGTVRWAVDSAPATLNVFQADSDATTDRIAAAVLPALFTLDRAGRPQRNPDYLRSAEVVQHEPAQVVVYRLNPEAVWSDGRPLGVADFRAQWQALNGRDRAFWTARNAGYDRVARVEPGRDAHEIRVTFGTPYADWRSLFTPLYPRSATGGADAFNDVTRRTLKATAGPFTLRARDARKRTVTLVRDPRWWGDRARLDRLVLTAVPRERRVAALAGGKLDIAGIGRPEVEDIRTSVERRDASAAALRRIDVRRSLAPSYTQLALNGAEGPLADERVRRAVARAIDRSALAESVLKPLELPAAPPGSHVRLAGQPGYEDNSSALGGQDPAAAQAMLADAGWRTITAGPGTGDAGDRDAGNKDEGKRDNGPGGDGTDEETGERAAEKGRTAGERAGDKAGERALPGNAHVLHKDGVPLTLEFVLPEERGTGQLRAVAERITQMLTAVGIRAEIEEVAGEKFFREHVASGDFDLALYSWPATAFPATDARPVFAKPRPAPDGSLTVEQNYTGVGTDRIDQLFEQAAAELDESVARELMSRADARIWAAAGAIPLYQRPELVAVRPGVVNAGAFGFATPRYQDVGFRR</sequence>
<name>A0ACC4WB96_STRFR</name>
<organism evidence="1 2">
    <name type="scientific">Streptomyces fradiae</name>
    <name type="common">Streptomyces roseoflavus</name>
    <dbReference type="NCBI Taxonomy" id="1906"/>
    <lineage>
        <taxon>Bacteria</taxon>
        <taxon>Bacillati</taxon>
        <taxon>Actinomycetota</taxon>
        <taxon>Actinomycetes</taxon>
        <taxon>Kitasatosporales</taxon>
        <taxon>Streptomycetaceae</taxon>
        <taxon>Streptomyces</taxon>
    </lineage>
</organism>
<reference evidence="1" key="1">
    <citation type="submission" date="2015-07" db="EMBL/GenBank/DDBJ databases">
        <title>Draft genome sequence of Streptomyces fradiae, a resistant strain to nitron-oligomycin.</title>
        <authorList>
            <person name="Vatlin A.A."/>
            <person name="Bekker O.B."/>
            <person name="Danilenko V.N."/>
        </authorList>
    </citation>
    <scope>NUCLEOTIDE SEQUENCE</scope>
    <source>
        <strain evidence="1">Olg1-1</strain>
    </source>
</reference>
<proteinExistence type="predicted"/>
<comment type="caution">
    <text evidence="1">The sequence shown here is derived from an EMBL/GenBank/DDBJ whole genome shotgun (WGS) entry which is preliminary data.</text>
</comment>
<keyword evidence="2" id="KW-1185">Reference proteome</keyword>
<dbReference type="EMBL" id="LGSP01000025">
    <property type="protein sequence ID" value="KNE81780.1"/>
    <property type="molecule type" value="Genomic_DNA"/>
</dbReference>
<evidence type="ECO:0000313" key="2">
    <source>
        <dbReference type="Proteomes" id="UP000037185"/>
    </source>
</evidence>
<dbReference type="Proteomes" id="UP000037185">
    <property type="component" value="Unassembled WGS sequence"/>
</dbReference>
<accession>A0ACC4WB96</accession>
<keyword evidence="1" id="KW-0449">Lipoprotein</keyword>
<evidence type="ECO:0000313" key="1">
    <source>
        <dbReference type="EMBL" id="KNE81780.1"/>
    </source>
</evidence>